<organism evidence="2">
    <name type="scientific">marine metagenome</name>
    <dbReference type="NCBI Taxonomy" id="408172"/>
    <lineage>
        <taxon>unclassified sequences</taxon>
        <taxon>metagenomes</taxon>
        <taxon>ecological metagenomes</taxon>
    </lineage>
</organism>
<proteinExistence type="predicted"/>
<feature type="non-terminal residue" evidence="2">
    <location>
        <position position="1"/>
    </location>
</feature>
<keyword evidence="1" id="KW-0812">Transmembrane</keyword>
<evidence type="ECO:0000313" key="2">
    <source>
        <dbReference type="EMBL" id="SVC16167.1"/>
    </source>
</evidence>
<gene>
    <name evidence="2" type="ORF">METZ01_LOCUS269021</name>
</gene>
<accession>A0A382JZ53</accession>
<dbReference type="Gene3D" id="2.60.40.10">
    <property type="entry name" value="Immunoglobulins"/>
    <property type="match status" value="1"/>
</dbReference>
<feature type="transmembrane region" description="Helical" evidence="1">
    <location>
        <begin position="82"/>
        <end position="101"/>
    </location>
</feature>
<sequence length="113" mass="11573">VGGVLVGAVMIDHIESGGLGTAVCDAQVARGGGTLTIEVSADGTGSIAETSESNNNRTVVLDVSESEDGRGGIIDTLDRGSALLFISVGVVLISLTALYFSPSRVHKPFDRKK</sequence>
<protein>
    <submittedName>
        <fullName evidence="2">Uncharacterized protein</fullName>
    </submittedName>
</protein>
<dbReference type="AlphaFoldDB" id="A0A382JZ53"/>
<name>A0A382JZ53_9ZZZZ</name>
<dbReference type="EMBL" id="UINC01076726">
    <property type="protein sequence ID" value="SVC16167.1"/>
    <property type="molecule type" value="Genomic_DNA"/>
</dbReference>
<reference evidence="2" key="1">
    <citation type="submission" date="2018-05" db="EMBL/GenBank/DDBJ databases">
        <authorList>
            <person name="Lanie J.A."/>
            <person name="Ng W.-L."/>
            <person name="Kazmierczak K.M."/>
            <person name="Andrzejewski T.M."/>
            <person name="Davidsen T.M."/>
            <person name="Wayne K.J."/>
            <person name="Tettelin H."/>
            <person name="Glass J.I."/>
            <person name="Rusch D."/>
            <person name="Podicherti R."/>
            <person name="Tsui H.-C.T."/>
            <person name="Winkler M.E."/>
        </authorList>
    </citation>
    <scope>NUCLEOTIDE SEQUENCE</scope>
</reference>
<dbReference type="InterPro" id="IPR013783">
    <property type="entry name" value="Ig-like_fold"/>
</dbReference>
<keyword evidence="1" id="KW-0472">Membrane</keyword>
<keyword evidence="1" id="KW-1133">Transmembrane helix</keyword>
<evidence type="ECO:0000256" key="1">
    <source>
        <dbReference type="SAM" id="Phobius"/>
    </source>
</evidence>